<evidence type="ECO:0000313" key="3">
    <source>
        <dbReference type="EMBL" id="GAT63460.1"/>
    </source>
</evidence>
<dbReference type="PANTHER" id="PTHR30203:SF33">
    <property type="entry name" value="BLR4455 PROTEIN"/>
    <property type="match status" value="1"/>
</dbReference>
<dbReference type="SUPFAM" id="SSF56954">
    <property type="entry name" value="Outer membrane efflux proteins (OEP)"/>
    <property type="match status" value="1"/>
</dbReference>
<feature type="signal peptide" evidence="2">
    <location>
        <begin position="1"/>
        <end position="21"/>
    </location>
</feature>
<evidence type="ECO:0000313" key="4">
    <source>
        <dbReference type="Proteomes" id="UP000076586"/>
    </source>
</evidence>
<keyword evidence="2" id="KW-0472">Membrane</keyword>
<comment type="subcellular location">
    <subcellularLocation>
        <location evidence="2">Cell membrane</location>
        <topology evidence="2">Lipid-anchor</topology>
    </subcellularLocation>
</comment>
<reference evidence="4" key="1">
    <citation type="submission" date="2016-04" db="EMBL/GenBank/DDBJ databases">
        <title>Draft genome sequence of Paludibacter jiangxiensis strain NM7.</title>
        <authorList>
            <person name="Qiu Y."/>
            <person name="Matsuura N."/>
            <person name="Ohashi A."/>
            <person name="Tourlousse M.D."/>
            <person name="Sekiguchi Y."/>
        </authorList>
    </citation>
    <scope>NUCLEOTIDE SEQUENCE [LARGE SCALE GENOMIC DNA]</scope>
    <source>
        <strain evidence="4">NM7</strain>
    </source>
</reference>
<keyword evidence="2" id="KW-0812">Transmembrane</keyword>
<comment type="caution">
    <text evidence="3">The sequence shown here is derived from an EMBL/GenBank/DDBJ whole genome shotgun (WGS) entry which is preliminary data.</text>
</comment>
<dbReference type="STRING" id="681398.PJIAN_3789"/>
<name>A0A171AAR8_9BACT</name>
<dbReference type="Proteomes" id="UP000076586">
    <property type="component" value="Unassembled WGS sequence"/>
</dbReference>
<dbReference type="GO" id="GO:0005886">
    <property type="term" value="C:plasma membrane"/>
    <property type="evidence" value="ECO:0007669"/>
    <property type="project" value="UniProtKB-SubCell"/>
</dbReference>
<dbReference type="GO" id="GO:0015562">
    <property type="term" value="F:efflux transmembrane transporter activity"/>
    <property type="evidence" value="ECO:0007669"/>
    <property type="project" value="InterPro"/>
</dbReference>
<organism evidence="3 4">
    <name type="scientific">Paludibacter jiangxiensis</name>
    <dbReference type="NCBI Taxonomy" id="681398"/>
    <lineage>
        <taxon>Bacteria</taxon>
        <taxon>Pseudomonadati</taxon>
        <taxon>Bacteroidota</taxon>
        <taxon>Bacteroidia</taxon>
        <taxon>Bacteroidales</taxon>
        <taxon>Paludibacteraceae</taxon>
        <taxon>Paludibacter</taxon>
    </lineage>
</organism>
<dbReference type="PROSITE" id="PS51257">
    <property type="entry name" value="PROKAR_LIPOPROTEIN"/>
    <property type="match status" value="1"/>
</dbReference>
<evidence type="ECO:0000256" key="1">
    <source>
        <dbReference type="ARBA" id="ARBA00007613"/>
    </source>
</evidence>
<gene>
    <name evidence="3" type="ORF">PJIAN_3789</name>
</gene>
<keyword evidence="2 3" id="KW-0449">Lipoprotein</keyword>
<dbReference type="InterPro" id="IPR003423">
    <property type="entry name" value="OMP_efflux"/>
</dbReference>
<protein>
    <submittedName>
        <fullName evidence="3">Efflux transporter, outer membrane factor OMF lipoprotein, NodT family</fullName>
    </submittedName>
</protein>
<dbReference type="Pfam" id="PF02321">
    <property type="entry name" value="OEP"/>
    <property type="match status" value="2"/>
</dbReference>
<keyword evidence="2" id="KW-1134">Transmembrane beta strand</keyword>
<feature type="chain" id="PRO_5007749636" evidence="2">
    <location>
        <begin position="22"/>
        <end position="467"/>
    </location>
</feature>
<reference evidence="4" key="2">
    <citation type="journal article" date="2017" name="Genome Announc.">
        <title>Draft genome sequence of Paludibacter jiangxiensis NM7(T), a propionate-producing fermentative bacterium.</title>
        <authorList>
            <person name="Qiu Y.-L."/>
            <person name="Tourlousse D.M."/>
            <person name="Matsuura N."/>
            <person name="Ohashi A."/>
            <person name="Sekiguchi Y."/>
        </authorList>
    </citation>
    <scope>NUCLEOTIDE SEQUENCE [LARGE SCALE GENOMIC DNA]</scope>
    <source>
        <strain evidence="4">NM7</strain>
    </source>
</reference>
<proteinExistence type="inferred from homology"/>
<dbReference type="PANTHER" id="PTHR30203">
    <property type="entry name" value="OUTER MEMBRANE CATION EFFLUX PROTEIN"/>
    <property type="match status" value="1"/>
</dbReference>
<accession>A0A171AAR8</accession>
<dbReference type="NCBIfam" id="TIGR01845">
    <property type="entry name" value="outer_NodT"/>
    <property type="match status" value="1"/>
</dbReference>
<comment type="similarity">
    <text evidence="1 2">Belongs to the outer membrane factor (OMF) (TC 1.B.17) family.</text>
</comment>
<dbReference type="Gene3D" id="2.20.200.10">
    <property type="entry name" value="Outer membrane efflux proteins (OEP)"/>
    <property type="match status" value="1"/>
</dbReference>
<dbReference type="InterPro" id="IPR010131">
    <property type="entry name" value="MdtP/NodT-like"/>
</dbReference>
<dbReference type="EMBL" id="BDCR01000003">
    <property type="protein sequence ID" value="GAT63460.1"/>
    <property type="molecule type" value="Genomic_DNA"/>
</dbReference>
<keyword evidence="4" id="KW-1185">Reference proteome</keyword>
<keyword evidence="2" id="KW-0564">Palmitate</keyword>
<dbReference type="AlphaFoldDB" id="A0A171AAR8"/>
<keyword evidence="2" id="KW-0732">Signal</keyword>
<dbReference type="Gene3D" id="1.20.1600.10">
    <property type="entry name" value="Outer membrane efflux proteins (OEP)"/>
    <property type="match status" value="1"/>
</dbReference>
<sequence>MKKNIYSVFVLSGMIAFCACSVQKYNSPGMAGYKTVFRDSINGDTAKNSAAIAWKDFYDDPYLQKLITEALDSNLNIRMAIVKLNQAAQSVKQSNAAFLPTLNAGVSGTLSDNSKYGNTMPAAHPPFTDLKLSLSSSWEIDVWNKLSSAKKAQQALYLQQQSTVNAVKTQIVANVASAYYQLIMLDKQKLITNRSIDSYTKYLETVKSLKKSAQATEVAVLQAKAQLATAKAYLPQIEASIANYENYLCVLLGKAPAVIDRSTQIDLMAFHNELLAVGLPVQLLSNRPDVKTAELVLRAAHEQFNVATSAMYPQFILSGVVGSDAKGITNWFNLPSSLFWNAIAGLTQPVLNGRTLKTQKEIARLQEESALLNFKQSLLTAGNEVSNALASIRYSTQQAGFQKEQVDALKKAYEYSQELLVNGYATYLEVLSAQNSVLSSELALYNTYNTIVQQKITLYRALGGGWR</sequence>
<evidence type="ECO:0000256" key="2">
    <source>
        <dbReference type="RuleBase" id="RU362097"/>
    </source>
</evidence>